<feature type="signal peptide" evidence="1">
    <location>
        <begin position="1"/>
        <end position="24"/>
    </location>
</feature>
<dbReference type="GeneID" id="25375412"/>
<evidence type="ECO:0000313" key="2">
    <source>
        <dbReference type="EMBL" id="CDJ29366.1"/>
    </source>
</evidence>
<evidence type="ECO:0000256" key="1">
    <source>
        <dbReference type="SAM" id="SignalP"/>
    </source>
</evidence>
<sequence length="176" mass="19079">MAPFYKTAAAFCLAGLFGLQSVAATETKYKFETSEVKEEAYLTVRLARNGKITATTNDVARDEDVLAALQEKFVTENTAQEPTCAALINEKLKKVFHVSFSYTETPNYSTLVEGALKNGLEAFSEEYFNELIARQDKLKSMTKDDLKDPIVTSSASAAFPSILTAGLVAVVAAISA</sequence>
<evidence type="ECO:0000313" key="3">
    <source>
        <dbReference type="Proteomes" id="UP000030744"/>
    </source>
</evidence>
<reference evidence="2" key="2">
    <citation type="submission" date="2013-10" db="EMBL/GenBank/DDBJ databases">
        <authorList>
            <person name="Aslett M."/>
        </authorList>
    </citation>
    <scope>NUCLEOTIDE SEQUENCE [LARGE SCALE GENOMIC DNA]</scope>
    <source>
        <strain evidence="2">Houghton</strain>
    </source>
</reference>
<dbReference type="EMBL" id="HG681876">
    <property type="protein sequence ID" value="CDJ29366.1"/>
    <property type="molecule type" value="Genomic_DNA"/>
</dbReference>
<evidence type="ECO:0008006" key="4">
    <source>
        <dbReference type="Google" id="ProtNLM"/>
    </source>
</evidence>
<reference evidence="2" key="1">
    <citation type="submission" date="2013-10" db="EMBL/GenBank/DDBJ databases">
        <title>Genomic analysis of the causative agents of coccidiosis in chickens.</title>
        <authorList>
            <person name="Reid A.J."/>
            <person name="Blake D."/>
            <person name="Billington K."/>
            <person name="Browne H."/>
            <person name="Dunn M."/>
            <person name="Hung S."/>
            <person name="Kawahara F."/>
            <person name="Miranda-Saavedra D."/>
            <person name="Mourier T."/>
            <person name="Nagra H."/>
            <person name="Otto T.D."/>
            <person name="Rawlings N."/>
            <person name="Sanchez A."/>
            <person name="Sanders M."/>
            <person name="Subramaniam C."/>
            <person name="Tay Y."/>
            <person name="Dear P."/>
            <person name="Doerig C."/>
            <person name="Gruber A."/>
            <person name="Parkinson J."/>
            <person name="Shirley M."/>
            <person name="Wan K.L."/>
            <person name="Berriman M."/>
            <person name="Tomley F."/>
            <person name="Pain A."/>
        </authorList>
    </citation>
    <scope>NUCLEOTIDE SEQUENCE [LARGE SCALE GENOMIC DNA]</scope>
    <source>
        <strain evidence="2">Houghton</strain>
    </source>
</reference>
<dbReference type="Proteomes" id="UP000030744">
    <property type="component" value="Unassembled WGS sequence"/>
</dbReference>
<proteinExistence type="predicted"/>
<dbReference type="RefSeq" id="XP_013351935.1">
    <property type="nucleotide sequence ID" value="XM_013496481.1"/>
</dbReference>
<dbReference type="AlphaFoldDB" id="U6JXA6"/>
<dbReference type="VEuPathDB" id="ToxoDB:EMH_0003670"/>
<feature type="chain" id="PRO_5004672675" description="SAG family member" evidence="1">
    <location>
        <begin position="25"/>
        <end position="176"/>
    </location>
</feature>
<keyword evidence="3" id="KW-1185">Reference proteome</keyword>
<name>U6JXA6_9EIME</name>
<accession>U6JXA6</accession>
<organism evidence="2 3">
    <name type="scientific">Eimeria mitis</name>
    <dbReference type="NCBI Taxonomy" id="44415"/>
    <lineage>
        <taxon>Eukaryota</taxon>
        <taxon>Sar</taxon>
        <taxon>Alveolata</taxon>
        <taxon>Apicomplexa</taxon>
        <taxon>Conoidasida</taxon>
        <taxon>Coccidia</taxon>
        <taxon>Eucoccidiorida</taxon>
        <taxon>Eimeriorina</taxon>
        <taxon>Eimeriidae</taxon>
        <taxon>Eimeria</taxon>
    </lineage>
</organism>
<keyword evidence="1" id="KW-0732">Signal</keyword>
<protein>
    <recommendedName>
        <fullName evidence="4">SAG family member</fullName>
    </recommendedName>
</protein>
<gene>
    <name evidence="2" type="ORF">EMH_0003670</name>
</gene>